<keyword evidence="1" id="KW-0812">Transmembrane</keyword>
<dbReference type="OrthoDB" id="504912at2759"/>
<keyword evidence="1" id="KW-1133">Transmembrane helix</keyword>
<feature type="transmembrane region" description="Helical" evidence="1">
    <location>
        <begin position="6"/>
        <end position="28"/>
    </location>
</feature>
<evidence type="ECO:0000256" key="1">
    <source>
        <dbReference type="SAM" id="Phobius"/>
    </source>
</evidence>
<keyword evidence="1" id="KW-0472">Membrane</keyword>
<dbReference type="AlphaFoldDB" id="A0A2P6TB27"/>
<gene>
    <name evidence="2" type="ORF">C2E21_9538</name>
</gene>
<feature type="transmembrane region" description="Helical" evidence="1">
    <location>
        <begin position="110"/>
        <end position="128"/>
    </location>
</feature>
<proteinExistence type="predicted"/>
<comment type="caution">
    <text evidence="2">The sequence shown here is derived from an EMBL/GenBank/DDBJ whole genome shotgun (WGS) entry which is preliminary data.</text>
</comment>
<dbReference type="EMBL" id="LHPG02000029">
    <property type="protein sequence ID" value="PRW05756.1"/>
    <property type="molecule type" value="Genomic_DNA"/>
</dbReference>
<name>A0A2P6TB27_CHLSO</name>
<feature type="transmembrane region" description="Helical" evidence="1">
    <location>
        <begin position="70"/>
        <end position="90"/>
    </location>
</feature>
<sequence length="134" mass="15311">MYWGCIGMGAAALLTTMVCTARFIISFFPSLEREAEQRRWQLPWVAVTLYDPLLQPVRRRLFGQNQEGDLDYAAVALLAVICSLLETLVGKDGMLNDYIPDFALLQALQWLILFMHGQLLPAWVLVVLRWGRQI</sequence>
<keyword evidence="3" id="KW-1185">Reference proteome</keyword>
<organism evidence="2 3">
    <name type="scientific">Chlorella sorokiniana</name>
    <name type="common">Freshwater green alga</name>
    <dbReference type="NCBI Taxonomy" id="3076"/>
    <lineage>
        <taxon>Eukaryota</taxon>
        <taxon>Viridiplantae</taxon>
        <taxon>Chlorophyta</taxon>
        <taxon>core chlorophytes</taxon>
        <taxon>Trebouxiophyceae</taxon>
        <taxon>Chlorellales</taxon>
        <taxon>Chlorellaceae</taxon>
        <taxon>Chlorella clade</taxon>
        <taxon>Chlorella</taxon>
    </lineage>
</organism>
<dbReference type="Proteomes" id="UP000239899">
    <property type="component" value="Unassembled WGS sequence"/>
</dbReference>
<evidence type="ECO:0000313" key="2">
    <source>
        <dbReference type="EMBL" id="PRW05756.1"/>
    </source>
</evidence>
<reference evidence="2 3" key="1">
    <citation type="journal article" date="2018" name="Plant J.">
        <title>Genome sequences of Chlorella sorokiniana UTEX 1602 and Micractinium conductrix SAG 241.80: implications to maltose excretion by a green alga.</title>
        <authorList>
            <person name="Arriola M.B."/>
            <person name="Velmurugan N."/>
            <person name="Zhang Y."/>
            <person name="Plunkett M.H."/>
            <person name="Hondzo H."/>
            <person name="Barney B.M."/>
        </authorList>
    </citation>
    <scope>NUCLEOTIDE SEQUENCE [LARGE SCALE GENOMIC DNA]</scope>
    <source>
        <strain evidence="3">UTEX 1602</strain>
    </source>
</reference>
<accession>A0A2P6TB27</accession>
<evidence type="ECO:0000313" key="3">
    <source>
        <dbReference type="Proteomes" id="UP000239899"/>
    </source>
</evidence>
<protein>
    <submittedName>
        <fullName evidence="2">Branched-chain amino acid transporter</fullName>
    </submittedName>
</protein>